<keyword evidence="2" id="KW-0812">Transmembrane</keyword>
<protein>
    <recommendedName>
        <fullName evidence="5">Integral membrane protein</fullName>
    </recommendedName>
</protein>
<accession>A0ABR6EID1</accession>
<feature type="transmembrane region" description="Helical" evidence="2">
    <location>
        <begin position="35"/>
        <end position="56"/>
    </location>
</feature>
<keyword evidence="2" id="KW-0472">Membrane</keyword>
<gene>
    <name evidence="3" type="ORF">GL263_16160</name>
</gene>
<keyword evidence="2" id="KW-1133">Transmembrane helix</keyword>
<evidence type="ECO:0000313" key="4">
    <source>
        <dbReference type="Proteomes" id="UP000766698"/>
    </source>
</evidence>
<organism evidence="3 4">
    <name type="scientific">Streptomyces durbertensis</name>
    <dbReference type="NCBI Taxonomy" id="2448886"/>
    <lineage>
        <taxon>Bacteria</taxon>
        <taxon>Bacillati</taxon>
        <taxon>Actinomycetota</taxon>
        <taxon>Actinomycetes</taxon>
        <taxon>Kitasatosporales</taxon>
        <taxon>Streptomycetaceae</taxon>
        <taxon>Streptomyces</taxon>
    </lineage>
</organism>
<keyword evidence="4" id="KW-1185">Reference proteome</keyword>
<reference evidence="4" key="1">
    <citation type="journal article" date="2020" name="Syst. Appl. Microbiol.">
        <title>Streptomyces alkaliterrae sp. nov., isolated from an alkaline soil, and emended descriptions of Streptomyces alkaliphilus, Streptomyces calidiresistens and Streptomyces durbertensis.</title>
        <authorList>
            <person name="Swiecimska M."/>
            <person name="Golinska P."/>
            <person name="Nouioui I."/>
            <person name="Wypij M."/>
            <person name="Rai M."/>
            <person name="Sangal V."/>
            <person name="Goodfellow M."/>
        </authorList>
    </citation>
    <scope>NUCLEOTIDE SEQUENCE [LARGE SCALE GENOMIC DNA]</scope>
    <source>
        <strain evidence="4">DSM 104538</strain>
    </source>
</reference>
<dbReference type="RefSeq" id="WP_182856423.1">
    <property type="nucleotide sequence ID" value="NZ_WMLF01000233.1"/>
</dbReference>
<feature type="transmembrane region" description="Helical" evidence="2">
    <location>
        <begin position="68"/>
        <end position="91"/>
    </location>
</feature>
<comment type="caution">
    <text evidence="3">The sequence shown here is derived from an EMBL/GenBank/DDBJ whole genome shotgun (WGS) entry which is preliminary data.</text>
</comment>
<proteinExistence type="predicted"/>
<evidence type="ECO:0000256" key="2">
    <source>
        <dbReference type="SAM" id="Phobius"/>
    </source>
</evidence>
<feature type="region of interest" description="Disordered" evidence="1">
    <location>
        <begin position="152"/>
        <end position="173"/>
    </location>
</feature>
<evidence type="ECO:0008006" key="5">
    <source>
        <dbReference type="Google" id="ProtNLM"/>
    </source>
</evidence>
<evidence type="ECO:0000313" key="3">
    <source>
        <dbReference type="EMBL" id="MBB1245091.1"/>
    </source>
</evidence>
<dbReference type="Proteomes" id="UP000766698">
    <property type="component" value="Unassembled WGS sequence"/>
</dbReference>
<sequence>MNDATPERQAPAPEPIRFYGTTWTDHSGGYRLRRAGLALAAFAAAAAGALLLRFAYQGLEIAEVGTVLNLLVVLAFAACSAIAFSKTWSAYTKPRPVPRDQREESADRSLASVRMIGFIGVLLAYGIRSLIEAPGEKLRRAEHEEAVRLYERRRAARTGNPAARARSRGKRRR</sequence>
<dbReference type="EMBL" id="WMLF01000233">
    <property type="protein sequence ID" value="MBB1245091.1"/>
    <property type="molecule type" value="Genomic_DNA"/>
</dbReference>
<evidence type="ECO:0000256" key="1">
    <source>
        <dbReference type="SAM" id="MobiDB-lite"/>
    </source>
</evidence>
<name>A0ABR6EID1_9ACTN</name>